<reference evidence="1" key="1">
    <citation type="submission" date="2020-01" db="EMBL/GenBank/DDBJ databases">
        <authorList>
            <person name="Meier V. D."/>
            <person name="Meier V D."/>
        </authorList>
    </citation>
    <scope>NUCLEOTIDE SEQUENCE</scope>
    <source>
        <strain evidence="1">HLG_WM_MAG_07</strain>
    </source>
</reference>
<dbReference type="AlphaFoldDB" id="A0A6S6TJI3"/>
<name>A0A6S6TJI3_9GAMM</name>
<protein>
    <submittedName>
        <fullName evidence="1">Uncharacterized protein</fullName>
    </submittedName>
</protein>
<gene>
    <name evidence="1" type="ORF">HELGO_WM16959</name>
</gene>
<dbReference type="EMBL" id="CACVAY010000077">
    <property type="protein sequence ID" value="CAA6816660.1"/>
    <property type="molecule type" value="Genomic_DNA"/>
</dbReference>
<evidence type="ECO:0000313" key="1">
    <source>
        <dbReference type="EMBL" id="CAA6816660.1"/>
    </source>
</evidence>
<sequence length="32" mass="3785">MQDYKSKPQHANPQLRAQCSGQVFPYKTTIYR</sequence>
<proteinExistence type="predicted"/>
<organism evidence="1">
    <name type="scientific">uncultured Thiotrichaceae bacterium</name>
    <dbReference type="NCBI Taxonomy" id="298394"/>
    <lineage>
        <taxon>Bacteria</taxon>
        <taxon>Pseudomonadati</taxon>
        <taxon>Pseudomonadota</taxon>
        <taxon>Gammaproteobacteria</taxon>
        <taxon>Thiotrichales</taxon>
        <taxon>Thiotrichaceae</taxon>
        <taxon>environmental samples</taxon>
    </lineage>
</organism>
<accession>A0A6S6TJI3</accession>